<sequence>MRRLHPRLPGSRVGGASQVVAGVSGLRWVTDTGFHRHIPELPSVLRDSEPKPGIISPALPPLSAHRLGKGTGPRQETSPVAKRPHANARARAPLLRTDPPATS</sequence>
<protein>
    <submittedName>
        <fullName evidence="1">Uncharacterized protein</fullName>
    </submittedName>
</protein>
<evidence type="ECO:0000313" key="2">
    <source>
        <dbReference type="Proteomes" id="UP001157502"/>
    </source>
</evidence>
<comment type="caution">
    <text evidence="1">The sequence shown here is derived from an EMBL/GenBank/DDBJ whole genome shotgun (WGS) entry which is preliminary data.</text>
</comment>
<accession>A0ACC2FES5</accession>
<proteinExistence type="predicted"/>
<dbReference type="Proteomes" id="UP001157502">
    <property type="component" value="Chromosome 29"/>
</dbReference>
<organism evidence="1 2">
    <name type="scientific">Dallia pectoralis</name>
    <name type="common">Alaska blackfish</name>
    <dbReference type="NCBI Taxonomy" id="75939"/>
    <lineage>
        <taxon>Eukaryota</taxon>
        <taxon>Metazoa</taxon>
        <taxon>Chordata</taxon>
        <taxon>Craniata</taxon>
        <taxon>Vertebrata</taxon>
        <taxon>Euteleostomi</taxon>
        <taxon>Actinopterygii</taxon>
        <taxon>Neopterygii</taxon>
        <taxon>Teleostei</taxon>
        <taxon>Protacanthopterygii</taxon>
        <taxon>Esociformes</taxon>
        <taxon>Umbridae</taxon>
        <taxon>Dallia</taxon>
    </lineage>
</organism>
<evidence type="ECO:0000313" key="1">
    <source>
        <dbReference type="EMBL" id="KAJ7989861.1"/>
    </source>
</evidence>
<dbReference type="EMBL" id="CM055756">
    <property type="protein sequence ID" value="KAJ7989861.1"/>
    <property type="molecule type" value="Genomic_DNA"/>
</dbReference>
<reference evidence="1" key="1">
    <citation type="submission" date="2021-05" db="EMBL/GenBank/DDBJ databases">
        <authorList>
            <person name="Pan Q."/>
            <person name="Jouanno E."/>
            <person name="Zahm M."/>
            <person name="Klopp C."/>
            <person name="Cabau C."/>
            <person name="Louis A."/>
            <person name="Berthelot C."/>
            <person name="Parey E."/>
            <person name="Roest Crollius H."/>
            <person name="Montfort J."/>
            <person name="Robinson-Rechavi M."/>
            <person name="Bouchez O."/>
            <person name="Lampietro C."/>
            <person name="Lopez Roques C."/>
            <person name="Donnadieu C."/>
            <person name="Postlethwait J."/>
            <person name="Bobe J."/>
            <person name="Dillon D."/>
            <person name="Chandos A."/>
            <person name="von Hippel F."/>
            <person name="Guiguen Y."/>
        </authorList>
    </citation>
    <scope>NUCLEOTIDE SEQUENCE</scope>
    <source>
        <strain evidence="1">YG-Jan2019</strain>
    </source>
</reference>
<gene>
    <name evidence="1" type="ORF">DPEC_G00308870</name>
</gene>
<name>A0ACC2FES5_DALPE</name>
<keyword evidence="2" id="KW-1185">Reference proteome</keyword>